<dbReference type="EMBL" id="CP068985">
    <property type="protein sequence ID" value="QYC42247.1"/>
    <property type="molecule type" value="Genomic_DNA"/>
</dbReference>
<reference evidence="1 2" key="1">
    <citation type="journal article" date="2021" name="ACS Chem. Biol.">
        <title>Genomic-Led Discovery of a Novel Glycopeptide Antibiotic by Nonomuraea coxensis DSM 45129.</title>
        <authorList>
            <person name="Yushchuk O."/>
            <person name="Vior N.M."/>
            <person name="Andreo-Vidal A."/>
            <person name="Berini F."/>
            <person name="Ruckert C."/>
            <person name="Busche T."/>
            <person name="Binda E."/>
            <person name="Kalinowski J."/>
            <person name="Truman A.W."/>
            <person name="Marinelli F."/>
        </authorList>
    </citation>
    <scope>NUCLEOTIDE SEQUENCE [LARGE SCALE GENOMIC DNA]</scope>
    <source>
        <strain evidence="1 2">DSM 45129</strain>
    </source>
</reference>
<protein>
    <submittedName>
        <fullName evidence="1">Uncharacterized protein</fullName>
    </submittedName>
</protein>
<gene>
    <name evidence="1" type="ORF">Nocox_23220</name>
</gene>
<proteinExistence type="predicted"/>
<dbReference type="Proteomes" id="UP000824681">
    <property type="component" value="Chromosome"/>
</dbReference>
<dbReference type="RefSeq" id="WP_026213767.1">
    <property type="nucleotide sequence ID" value="NZ_CP068985.1"/>
</dbReference>
<organism evidence="1 2">
    <name type="scientific">Nonomuraea coxensis DSM 45129</name>
    <dbReference type="NCBI Taxonomy" id="1122611"/>
    <lineage>
        <taxon>Bacteria</taxon>
        <taxon>Bacillati</taxon>
        <taxon>Actinomycetota</taxon>
        <taxon>Actinomycetes</taxon>
        <taxon>Streptosporangiales</taxon>
        <taxon>Streptosporangiaceae</taxon>
        <taxon>Nonomuraea</taxon>
    </lineage>
</organism>
<sequence>MQGPVGALGPEHGKALERAGEILSVGLGAMELPPGVPHRRMVDLARYGMTATATTLRRHGPSRQLATLLATVIYLEGKSVDDNPVPILLAGPFATSSRRGAR</sequence>
<name>A0ABX8U3C2_9ACTN</name>
<evidence type="ECO:0000313" key="1">
    <source>
        <dbReference type="EMBL" id="QYC42247.1"/>
    </source>
</evidence>
<accession>A0ABX8U3C2</accession>
<keyword evidence="2" id="KW-1185">Reference proteome</keyword>
<evidence type="ECO:0000313" key="2">
    <source>
        <dbReference type="Proteomes" id="UP000824681"/>
    </source>
</evidence>